<proteinExistence type="predicted"/>
<evidence type="ECO:0000313" key="3">
    <source>
        <dbReference type="Proteomes" id="UP001497623"/>
    </source>
</evidence>
<name>A0AAV2SNM3_MEGNR</name>
<keyword evidence="1" id="KW-0472">Membrane</keyword>
<feature type="non-terminal residue" evidence="2">
    <location>
        <position position="1"/>
    </location>
</feature>
<feature type="non-terminal residue" evidence="2">
    <location>
        <position position="146"/>
    </location>
</feature>
<keyword evidence="3" id="KW-1185">Reference proteome</keyword>
<dbReference type="AlphaFoldDB" id="A0AAV2SNM3"/>
<organism evidence="2 3">
    <name type="scientific">Meganyctiphanes norvegica</name>
    <name type="common">Northern krill</name>
    <name type="synonym">Thysanopoda norvegica</name>
    <dbReference type="NCBI Taxonomy" id="48144"/>
    <lineage>
        <taxon>Eukaryota</taxon>
        <taxon>Metazoa</taxon>
        <taxon>Ecdysozoa</taxon>
        <taxon>Arthropoda</taxon>
        <taxon>Crustacea</taxon>
        <taxon>Multicrustacea</taxon>
        <taxon>Malacostraca</taxon>
        <taxon>Eumalacostraca</taxon>
        <taxon>Eucarida</taxon>
        <taxon>Euphausiacea</taxon>
        <taxon>Euphausiidae</taxon>
        <taxon>Meganyctiphanes</taxon>
    </lineage>
</organism>
<comment type="caution">
    <text evidence="2">The sequence shown here is derived from an EMBL/GenBank/DDBJ whole genome shotgun (WGS) entry which is preliminary data.</text>
</comment>
<reference evidence="2 3" key="1">
    <citation type="submission" date="2024-05" db="EMBL/GenBank/DDBJ databases">
        <authorList>
            <person name="Wallberg A."/>
        </authorList>
    </citation>
    <scope>NUCLEOTIDE SEQUENCE [LARGE SCALE GENOMIC DNA]</scope>
</reference>
<protein>
    <submittedName>
        <fullName evidence="2">Uncharacterized protein</fullName>
    </submittedName>
</protein>
<dbReference type="EMBL" id="CAXKWB010093242">
    <property type="protein sequence ID" value="CAL4218020.1"/>
    <property type="molecule type" value="Genomic_DNA"/>
</dbReference>
<sequence>YLKQNSSKNRIIVEEDKQRNIEFEDNKGAFKSVEDIHFTRMFYVFVTILILLLIVVLILSTLIFVLRQRMLALKCKKESDGVVASTSGVRNAQITIPPMYLEPLPCSTPRVASIHFYEEIDEEFAQRMLKKNDTTYENEAAFRKPL</sequence>
<dbReference type="Proteomes" id="UP001497623">
    <property type="component" value="Unassembled WGS sequence"/>
</dbReference>
<feature type="transmembrane region" description="Helical" evidence="1">
    <location>
        <begin position="41"/>
        <end position="66"/>
    </location>
</feature>
<gene>
    <name evidence="2" type="ORF">MNOR_LOCUS38858</name>
</gene>
<evidence type="ECO:0000256" key="1">
    <source>
        <dbReference type="SAM" id="Phobius"/>
    </source>
</evidence>
<keyword evidence="1" id="KW-0812">Transmembrane</keyword>
<accession>A0AAV2SNM3</accession>
<evidence type="ECO:0000313" key="2">
    <source>
        <dbReference type="EMBL" id="CAL4218020.1"/>
    </source>
</evidence>
<keyword evidence="1" id="KW-1133">Transmembrane helix</keyword>